<evidence type="ECO:0000259" key="10">
    <source>
        <dbReference type="PROSITE" id="PS51362"/>
    </source>
</evidence>
<comment type="subcellular location">
    <subcellularLocation>
        <location evidence="1">Secreted</location>
    </subcellularLocation>
</comment>
<dbReference type="SUPFAM" id="SSF57501">
    <property type="entry name" value="Cystine-knot cytokines"/>
    <property type="match status" value="1"/>
</dbReference>
<dbReference type="STRING" id="7994.ENSAMXP00000052855"/>
<dbReference type="InterPro" id="IPR029034">
    <property type="entry name" value="Cystine-knot_cytokine"/>
</dbReference>
<sequence>MTGETAGQRDGKGWRNQGLCTAASAYSNLSFWKVMLLMCVFLLGLVDGWMLSENREESRPTTLRTETKMAQNQQHQPQWESKAAWTELYDPSLAEEGEEYKSRWQRSPAGTTSPVKKRKGRKNRKRQRENKDCRLEKKHLRVRDLGLGYDSDEIVMFKYCVGTCEKSRKNYDLALEYIVGKGGIPGRKVSTLPCCRPTLFETVSFMDARTRWQTIRWLSAANCSCVG</sequence>
<comment type="similarity">
    <text evidence="2">Belongs to the TGF-beta family. GDNF subfamily.</text>
</comment>
<evidence type="ECO:0000256" key="9">
    <source>
        <dbReference type="SAM" id="Phobius"/>
    </source>
</evidence>
<dbReference type="GO" id="GO:0008083">
    <property type="term" value="F:growth factor activity"/>
    <property type="evidence" value="ECO:0007669"/>
    <property type="project" value="UniProtKB-KW"/>
</dbReference>
<keyword evidence="9" id="KW-0472">Membrane</keyword>
<feature type="region of interest" description="Disordered" evidence="8">
    <location>
        <begin position="60"/>
        <end position="81"/>
    </location>
</feature>
<evidence type="ECO:0000313" key="12">
    <source>
        <dbReference type="Proteomes" id="UP000018467"/>
    </source>
</evidence>
<feature type="domain" description="TGF-beta family profile" evidence="10">
    <location>
        <begin position="116"/>
        <end position="226"/>
    </location>
</feature>
<dbReference type="InterPro" id="IPR001839">
    <property type="entry name" value="TGF-b_C"/>
</dbReference>
<protein>
    <submittedName>
        <fullName evidence="11">Artemin</fullName>
    </submittedName>
</protein>
<evidence type="ECO:0000256" key="2">
    <source>
        <dbReference type="ARBA" id="ARBA00009832"/>
    </source>
</evidence>
<accession>A0A3B1KFQ1</accession>
<dbReference type="Proteomes" id="UP000018467">
    <property type="component" value="Unassembled WGS sequence"/>
</dbReference>
<evidence type="ECO:0000256" key="3">
    <source>
        <dbReference type="ARBA" id="ARBA00022525"/>
    </source>
</evidence>
<reference evidence="11" key="4">
    <citation type="submission" date="2025-09" db="UniProtKB">
        <authorList>
            <consortium name="Ensembl"/>
        </authorList>
    </citation>
    <scope>IDENTIFICATION</scope>
</reference>
<keyword evidence="4" id="KW-0732">Signal</keyword>
<keyword evidence="5 7" id="KW-0339">Growth factor</keyword>
<evidence type="ECO:0000256" key="5">
    <source>
        <dbReference type="ARBA" id="ARBA00023030"/>
    </source>
</evidence>
<dbReference type="InterPro" id="IPR043401">
    <property type="entry name" value="GDNF_fam"/>
</dbReference>
<evidence type="ECO:0000256" key="4">
    <source>
        <dbReference type="ARBA" id="ARBA00022729"/>
    </source>
</evidence>
<dbReference type="Pfam" id="PF00019">
    <property type="entry name" value="TGF_beta"/>
    <property type="match status" value="1"/>
</dbReference>
<organism evidence="11 12">
    <name type="scientific">Astyanax mexicanus</name>
    <name type="common">Blind cave fish</name>
    <name type="synonym">Astyanax fasciatus mexicanus</name>
    <dbReference type="NCBI Taxonomy" id="7994"/>
    <lineage>
        <taxon>Eukaryota</taxon>
        <taxon>Metazoa</taxon>
        <taxon>Chordata</taxon>
        <taxon>Craniata</taxon>
        <taxon>Vertebrata</taxon>
        <taxon>Euteleostomi</taxon>
        <taxon>Actinopterygii</taxon>
        <taxon>Neopterygii</taxon>
        <taxon>Teleostei</taxon>
        <taxon>Ostariophysi</taxon>
        <taxon>Characiformes</taxon>
        <taxon>Characoidei</taxon>
        <taxon>Acestrorhamphidae</taxon>
        <taxon>Acestrorhamphinae</taxon>
        <taxon>Astyanax</taxon>
    </lineage>
</organism>
<keyword evidence="3" id="KW-0964">Secreted</keyword>
<keyword evidence="9" id="KW-0812">Transmembrane</keyword>
<keyword evidence="9" id="KW-1133">Transmembrane helix</keyword>
<dbReference type="GO" id="GO:0005576">
    <property type="term" value="C:extracellular region"/>
    <property type="evidence" value="ECO:0007669"/>
    <property type="project" value="UniProtKB-SubCell"/>
</dbReference>
<name>A0A3B1KFQ1_ASTMX</name>
<feature type="transmembrane region" description="Helical" evidence="9">
    <location>
        <begin position="31"/>
        <end position="51"/>
    </location>
</feature>
<dbReference type="PROSITE" id="PS51362">
    <property type="entry name" value="TGF_BETA_2"/>
    <property type="match status" value="1"/>
</dbReference>
<evidence type="ECO:0000256" key="7">
    <source>
        <dbReference type="RuleBase" id="RU000354"/>
    </source>
</evidence>
<dbReference type="PANTHER" id="PTHR12173:SF8">
    <property type="entry name" value="PERSEPHIN"/>
    <property type="match status" value="1"/>
</dbReference>
<feature type="compositionally biased region" description="Polar residues" evidence="8">
    <location>
        <begin position="60"/>
        <end position="79"/>
    </location>
</feature>
<evidence type="ECO:0000256" key="1">
    <source>
        <dbReference type="ARBA" id="ARBA00004613"/>
    </source>
</evidence>
<evidence type="ECO:0000256" key="8">
    <source>
        <dbReference type="SAM" id="MobiDB-lite"/>
    </source>
</evidence>
<feature type="compositionally biased region" description="Basic residues" evidence="8">
    <location>
        <begin position="115"/>
        <end position="128"/>
    </location>
</feature>
<evidence type="ECO:0000256" key="6">
    <source>
        <dbReference type="ARBA" id="ARBA00023157"/>
    </source>
</evidence>
<dbReference type="InParanoid" id="A0A3B1KFQ1"/>
<keyword evidence="6" id="KW-1015">Disulfide bond</keyword>
<dbReference type="GO" id="GO:0030971">
    <property type="term" value="F:receptor tyrosine kinase binding"/>
    <property type="evidence" value="ECO:0007669"/>
    <property type="project" value="InterPro"/>
</dbReference>
<dbReference type="GeneTree" id="ENSGT00950000182993"/>
<dbReference type="AlphaFoldDB" id="A0A3B1KFQ1"/>
<dbReference type="GO" id="GO:0030116">
    <property type="term" value="F:glial cell-derived neurotrophic factor receptor binding"/>
    <property type="evidence" value="ECO:0007669"/>
    <property type="project" value="InterPro"/>
</dbReference>
<dbReference type="GO" id="GO:0048731">
    <property type="term" value="P:system development"/>
    <property type="evidence" value="ECO:0007669"/>
    <property type="project" value="UniProtKB-ARBA"/>
</dbReference>
<proteinExistence type="inferred from homology"/>
<reference evidence="11" key="3">
    <citation type="submission" date="2025-08" db="UniProtKB">
        <authorList>
            <consortium name="Ensembl"/>
        </authorList>
    </citation>
    <scope>IDENTIFICATION</scope>
</reference>
<reference evidence="12" key="2">
    <citation type="journal article" date="2014" name="Nat. Commun.">
        <title>The cavefish genome reveals candidate genes for eye loss.</title>
        <authorList>
            <person name="McGaugh S.E."/>
            <person name="Gross J.B."/>
            <person name="Aken B."/>
            <person name="Blin M."/>
            <person name="Borowsky R."/>
            <person name="Chalopin D."/>
            <person name="Hinaux H."/>
            <person name="Jeffery W.R."/>
            <person name="Keene A."/>
            <person name="Ma L."/>
            <person name="Minx P."/>
            <person name="Murphy D."/>
            <person name="O'Quin K.E."/>
            <person name="Retaux S."/>
            <person name="Rohner N."/>
            <person name="Searle S.M."/>
            <person name="Stahl B.A."/>
            <person name="Tabin C."/>
            <person name="Volff J.N."/>
            <person name="Yoshizawa M."/>
            <person name="Warren W.C."/>
        </authorList>
    </citation>
    <scope>NUCLEOTIDE SEQUENCE [LARGE SCALE GENOMIC DNA]</scope>
    <source>
        <strain evidence="12">female</strain>
    </source>
</reference>
<evidence type="ECO:0000313" key="11">
    <source>
        <dbReference type="Ensembl" id="ENSAMXP00000052855.1"/>
    </source>
</evidence>
<dbReference type="Bgee" id="ENSAMXG00000035938">
    <property type="expression patterns" value="Expressed in embryo"/>
</dbReference>
<keyword evidence="12" id="KW-1185">Reference proteome</keyword>
<dbReference type="Ensembl" id="ENSAMXT00000033226.1">
    <property type="protein sequence ID" value="ENSAMXP00000052855.1"/>
    <property type="gene ID" value="ENSAMXG00000035938.1"/>
</dbReference>
<dbReference type="Gene3D" id="2.10.90.10">
    <property type="entry name" value="Cystine-knot cytokines"/>
    <property type="match status" value="1"/>
</dbReference>
<reference evidence="12" key="1">
    <citation type="submission" date="2013-03" db="EMBL/GenBank/DDBJ databases">
        <authorList>
            <person name="Jeffery W."/>
            <person name="Warren W."/>
            <person name="Wilson R.K."/>
        </authorList>
    </citation>
    <scope>NUCLEOTIDE SEQUENCE</scope>
    <source>
        <strain evidence="12">female</strain>
    </source>
</reference>
<feature type="region of interest" description="Disordered" evidence="8">
    <location>
        <begin position="99"/>
        <end position="130"/>
    </location>
</feature>
<dbReference type="PANTHER" id="PTHR12173">
    <property type="entry name" value="GDNF SUBFAMILY OF TGF-BETA FAMILY"/>
    <property type="match status" value="1"/>
</dbReference>